<sequence length="531" mass="61177">MNKYFNKTALLDHRRIRVAVTVETLKYLTGNKAMQSNSKRRFVDAYLNEVGDLRNTVNRSQLYEIAIAAGKDLLISDLGSAGDCQFDKAYEIFEQLPVTNFLEIMELYNNCLDEVEPYQQFILVEELAEVLNEDEELDTDEIRPVLEFLESFASHGRIDCRKLFDEFEKSRGRLLDAVAQKVTDKQATISRLTRFGYSQYKLSENDQPSDRSYKNTVYLILYNTVEKEVVTVTMHVVQNKYISEKCSLKPGEYIVSIQTLNCMMCSNVTSANDEMKLVDLDGKLTKHFKMTLMNMFDLFDFDENGKLSREEFDIYNLLASDEHVLDQEWDILCRNFGAKNGELLLTSFVALHQVEADNDPSLEDTWMTLLCVGYNKQLDLINVKFQFSLYFATPQQKLIAHLINMPRICNCPCSFTIISESTIYMRQIELREPTGSENEALADYFWKNGQEVASDVDVRIWKCDYFAVCIAGPMKLPYAMNLEYGNSRNVLVKELIDLQRIPLKFITPKILLSAIATESDWSLILTVETTI</sequence>
<dbReference type="SUPFAM" id="SSF47473">
    <property type="entry name" value="EF-hand"/>
    <property type="match status" value="1"/>
</dbReference>
<dbReference type="AlphaFoldDB" id="A0A915PU25"/>
<keyword evidence="3" id="KW-0677">Repeat</keyword>
<keyword evidence="7" id="KW-1185">Reference proteome</keyword>
<dbReference type="GO" id="GO:0060170">
    <property type="term" value="C:ciliary membrane"/>
    <property type="evidence" value="ECO:0007669"/>
    <property type="project" value="TreeGrafter"/>
</dbReference>
<dbReference type="PROSITE" id="PS50222">
    <property type="entry name" value="EF_HAND_2"/>
    <property type="match status" value="1"/>
</dbReference>
<evidence type="ECO:0000256" key="5">
    <source>
        <dbReference type="ARBA" id="ARBA00023136"/>
    </source>
</evidence>
<dbReference type="WBParaSite" id="sdigi.contig42.g2695.t1">
    <property type="protein sequence ID" value="sdigi.contig42.g2695.t1"/>
    <property type="gene ID" value="sdigi.contig42.g2695"/>
</dbReference>
<keyword evidence="5" id="KW-0472">Membrane</keyword>
<evidence type="ECO:0000256" key="1">
    <source>
        <dbReference type="ARBA" id="ARBA00004370"/>
    </source>
</evidence>
<evidence type="ECO:0000259" key="6">
    <source>
        <dbReference type="PROSITE" id="PS50222"/>
    </source>
</evidence>
<keyword evidence="2" id="KW-0479">Metal-binding</keyword>
<dbReference type="Proteomes" id="UP000887581">
    <property type="component" value="Unplaced"/>
</dbReference>
<reference evidence="8" key="1">
    <citation type="submission" date="2022-11" db="UniProtKB">
        <authorList>
            <consortium name="WormBaseParasite"/>
        </authorList>
    </citation>
    <scope>IDENTIFICATION</scope>
</reference>
<evidence type="ECO:0000313" key="8">
    <source>
        <dbReference type="WBParaSite" id="sdigi.contig42.g2695.t1"/>
    </source>
</evidence>
<dbReference type="InterPro" id="IPR018247">
    <property type="entry name" value="EF_Hand_1_Ca_BS"/>
</dbReference>
<comment type="subcellular location">
    <subcellularLocation>
        <location evidence="1">Membrane</location>
    </subcellularLocation>
</comment>
<organism evidence="7 8">
    <name type="scientific">Setaria digitata</name>
    <dbReference type="NCBI Taxonomy" id="48799"/>
    <lineage>
        <taxon>Eukaryota</taxon>
        <taxon>Metazoa</taxon>
        <taxon>Ecdysozoa</taxon>
        <taxon>Nematoda</taxon>
        <taxon>Chromadorea</taxon>
        <taxon>Rhabditida</taxon>
        <taxon>Spirurina</taxon>
        <taxon>Spiruromorpha</taxon>
        <taxon>Filarioidea</taxon>
        <taxon>Setariidae</taxon>
        <taxon>Setaria</taxon>
    </lineage>
</organism>
<name>A0A915PU25_9BILA</name>
<evidence type="ECO:0000256" key="4">
    <source>
        <dbReference type="ARBA" id="ARBA00022837"/>
    </source>
</evidence>
<dbReference type="GO" id="GO:0098797">
    <property type="term" value="C:plasma membrane protein complex"/>
    <property type="evidence" value="ECO:0007669"/>
    <property type="project" value="TreeGrafter"/>
</dbReference>
<proteinExistence type="predicted"/>
<dbReference type="PANTHER" id="PTHR46819">
    <property type="entry name" value="EF-HAND CALCIUM-BINDING DOMAIN-CONTAINING PROTEIN 7"/>
    <property type="match status" value="1"/>
</dbReference>
<dbReference type="PROSITE" id="PS00018">
    <property type="entry name" value="EF_HAND_1"/>
    <property type="match status" value="1"/>
</dbReference>
<dbReference type="InterPro" id="IPR002048">
    <property type="entry name" value="EF_hand_dom"/>
</dbReference>
<dbReference type="GO" id="GO:0005509">
    <property type="term" value="F:calcium ion binding"/>
    <property type="evidence" value="ECO:0007669"/>
    <property type="project" value="InterPro"/>
</dbReference>
<protein>
    <submittedName>
        <fullName evidence="8">EF-hand domain-containing protein</fullName>
    </submittedName>
</protein>
<dbReference type="InterPro" id="IPR052266">
    <property type="entry name" value="Miro-EF-hand_domain"/>
</dbReference>
<feature type="domain" description="EF-hand" evidence="6">
    <location>
        <begin position="287"/>
        <end position="322"/>
    </location>
</feature>
<keyword evidence="4" id="KW-0106">Calcium</keyword>
<evidence type="ECO:0000313" key="7">
    <source>
        <dbReference type="Proteomes" id="UP000887581"/>
    </source>
</evidence>
<accession>A0A915PU25</accession>
<dbReference type="PANTHER" id="PTHR46819:SF1">
    <property type="entry name" value="EF-HAND CALCIUM-BINDING DOMAIN-CONTAINING PROTEIN 7"/>
    <property type="match status" value="1"/>
</dbReference>
<dbReference type="GO" id="GO:1903569">
    <property type="term" value="P:positive regulation of protein localization to ciliary membrane"/>
    <property type="evidence" value="ECO:0007669"/>
    <property type="project" value="TreeGrafter"/>
</dbReference>
<evidence type="ECO:0000256" key="3">
    <source>
        <dbReference type="ARBA" id="ARBA00022737"/>
    </source>
</evidence>
<dbReference type="Gene3D" id="1.10.238.10">
    <property type="entry name" value="EF-hand"/>
    <property type="match status" value="1"/>
</dbReference>
<evidence type="ECO:0000256" key="2">
    <source>
        <dbReference type="ARBA" id="ARBA00022723"/>
    </source>
</evidence>
<dbReference type="InterPro" id="IPR011992">
    <property type="entry name" value="EF-hand-dom_pair"/>
</dbReference>